<dbReference type="Proteomes" id="UP000326711">
    <property type="component" value="Chromosome"/>
</dbReference>
<keyword evidence="2" id="KW-1185">Reference proteome</keyword>
<dbReference type="EMBL" id="CP045032">
    <property type="protein sequence ID" value="QFQ01509.1"/>
    <property type="molecule type" value="Genomic_DNA"/>
</dbReference>
<proteinExistence type="predicted"/>
<evidence type="ECO:0000313" key="2">
    <source>
        <dbReference type="Proteomes" id="UP000326711"/>
    </source>
</evidence>
<protein>
    <submittedName>
        <fullName evidence="1">Uncharacterized protein</fullName>
    </submittedName>
</protein>
<sequence length="33" mass="3829">MKIGDWRDEIILDVWRGGLLFVCGDGFLFGRED</sequence>
<gene>
    <name evidence="1" type="ORF">CUROG_00525</name>
</gene>
<dbReference type="KEGG" id="cuo:CUROG_00525"/>
<accession>A0A5J6Z833</accession>
<dbReference type="AlphaFoldDB" id="A0A5J6Z833"/>
<name>A0A5J6Z833_9CORY</name>
<evidence type="ECO:0000313" key="1">
    <source>
        <dbReference type="EMBL" id="QFQ01509.1"/>
    </source>
</evidence>
<reference evidence="2" key="1">
    <citation type="submission" date="2019-10" db="EMBL/GenBank/DDBJ databases">
        <title>Complete genome sequence of Corynebacterium urogenitalis DSM 108747, isolated from the genital tract of a cow.</title>
        <authorList>
            <person name="Ruckert C."/>
            <person name="Ballas P."/>
            <person name="Wagener K."/>
            <person name="Drillich M."/>
            <person name="Kaempfer P."/>
            <person name="Busse H.-J."/>
            <person name="Ehling-Schulz M."/>
        </authorList>
    </citation>
    <scope>NUCLEOTIDE SEQUENCE [LARGE SCALE GENOMIC DNA]</scope>
    <source>
        <strain evidence="2">LMM 1652</strain>
    </source>
</reference>
<organism evidence="1 2">
    <name type="scientific">Corynebacterium urogenitale</name>
    <dbReference type="NCBI Taxonomy" id="2487892"/>
    <lineage>
        <taxon>Bacteria</taxon>
        <taxon>Bacillati</taxon>
        <taxon>Actinomycetota</taxon>
        <taxon>Actinomycetes</taxon>
        <taxon>Mycobacteriales</taxon>
        <taxon>Corynebacteriaceae</taxon>
        <taxon>Corynebacterium</taxon>
    </lineage>
</organism>